<protein>
    <submittedName>
        <fullName evidence="1">Uncharacterized protein</fullName>
    </submittedName>
</protein>
<dbReference type="KEGG" id="aman:B6F84_00805"/>
<evidence type="ECO:0000313" key="1">
    <source>
        <dbReference type="EMBL" id="ARM76999.1"/>
    </source>
</evidence>
<reference evidence="1 2" key="1">
    <citation type="submission" date="2017-03" db="EMBL/GenBank/DDBJ databases">
        <title>Sulfur activation and transportation mechanism of thermophilic Archaea Acidianus manzaensis YN-25.</title>
        <authorList>
            <person name="Ma Y."/>
            <person name="Yang Y."/>
            <person name="Xia J."/>
        </authorList>
    </citation>
    <scope>NUCLEOTIDE SEQUENCE [LARGE SCALE GENOMIC DNA]</scope>
    <source>
        <strain evidence="1 2">YN-25</strain>
    </source>
</reference>
<dbReference type="STRING" id="282676.B6F84_00805"/>
<sequence>MSEEIIPIVFVPEEATVWLPAILPGNITIKEAIETLKSLTVNVLVWDKPEKELRLVNYSTGQVLDINAKVKEIIKPYDVFWLVWWPPKEEFWKPENQTDEIFQIIKETEEAIKNAPRSPATLFADEIQKYSIIAKLEREGRLRS</sequence>
<dbReference type="AlphaFoldDB" id="A0A1W6K391"/>
<dbReference type="OrthoDB" id="40002at2157"/>
<gene>
    <name evidence="1" type="ORF">B6F84_00805</name>
</gene>
<dbReference type="EMBL" id="CP020477">
    <property type="protein sequence ID" value="ARM76999.1"/>
    <property type="molecule type" value="Genomic_DNA"/>
</dbReference>
<keyword evidence="2" id="KW-1185">Reference proteome</keyword>
<proteinExistence type="predicted"/>
<accession>A0A1W6K391</accession>
<dbReference type="RefSeq" id="WP_148690449.1">
    <property type="nucleotide sequence ID" value="NZ_CP020477.1"/>
</dbReference>
<evidence type="ECO:0000313" key="2">
    <source>
        <dbReference type="Proteomes" id="UP000193404"/>
    </source>
</evidence>
<name>A0A1W6K391_9CREN</name>
<dbReference type="Proteomes" id="UP000193404">
    <property type="component" value="Chromosome"/>
</dbReference>
<organism evidence="1 2">
    <name type="scientific">Acidianus manzaensis</name>
    <dbReference type="NCBI Taxonomy" id="282676"/>
    <lineage>
        <taxon>Archaea</taxon>
        <taxon>Thermoproteota</taxon>
        <taxon>Thermoprotei</taxon>
        <taxon>Sulfolobales</taxon>
        <taxon>Sulfolobaceae</taxon>
        <taxon>Acidianus</taxon>
    </lineage>
</organism>
<dbReference type="GeneID" id="41589413"/>